<dbReference type="AlphaFoldDB" id="A0A4Q9PPK3"/>
<sequence length="261" mass="29048">MSDSTGATATPAPVEVPPTVDTAAVRELLGAMKVTLGNLDQTFRTLNEQSAQVSSLGPTMEMAVTQLSSLRHQIRNQEKEQDIRVNEIRRMIKEEIKVKAADEMGQHIRETIRQEITKQAKEQISLQTNEVLPVPLHKQTEESRRHLEQVKNALANSEARRKNSVLRPSPNNLNDELALVLRPDGQKSKLYPANLHSLFAYDYNKSKALVKDFGLHEHGVLEKNLNGFMAHIGIQFELVPVPSSEATQTGSSVLMPMSASK</sequence>
<accession>A0A4Q9PPK3</accession>
<evidence type="ECO:0000313" key="1">
    <source>
        <dbReference type="EMBL" id="TBU56251.1"/>
    </source>
</evidence>
<gene>
    <name evidence="1" type="ORF">BD310DRAFT_882862</name>
</gene>
<name>A0A4Q9PPK3_9APHY</name>
<protein>
    <submittedName>
        <fullName evidence="1">Uncharacterized protein</fullName>
    </submittedName>
</protein>
<dbReference type="EMBL" id="ML145154">
    <property type="protein sequence ID" value="TBU56251.1"/>
    <property type="molecule type" value="Genomic_DNA"/>
</dbReference>
<reference evidence="1 2" key="1">
    <citation type="submission" date="2019-01" db="EMBL/GenBank/DDBJ databases">
        <title>Draft genome sequences of three monokaryotic isolates of the white-rot basidiomycete fungus Dichomitus squalens.</title>
        <authorList>
            <consortium name="DOE Joint Genome Institute"/>
            <person name="Lopez S.C."/>
            <person name="Andreopoulos B."/>
            <person name="Pangilinan J."/>
            <person name="Lipzen A."/>
            <person name="Riley R."/>
            <person name="Ahrendt S."/>
            <person name="Ng V."/>
            <person name="Barry K."/>
            <person name="Daum C."/>
            <person name="Grigoriev I.V."/>
            <person name="Hilden K.S."/>
            <person name="Makela M.R."/>
            <person name="de Vries R.P."/>
        </authorList>
    </citation>
    <scope>NUCLEOTIDE SEQUENCE [LARGE SCALE GENOMIC DNA]</scope>
    <source>
        <strain evidence="1 2">CBS 464.89</strain>
    </source>
</reference>
<keyword evidence="2" id="KW-1185">Reference proteome</keyword>
<evidence type="ECO:0000313" key="2">
    <source>
        <dbReference type="Proteomes" id="UP000292082"/>
    </source>
</evidence>
<proteinExistence type="predicted"/>
<organism evidence="1 2">
    <name type="scientific">Dichomitus squalens</name>
    <dbReference type="NCBI Taxonomy" id="114155"/>
    <lineage>
        <taxon>Eukaryota</taxon>
        <taxon>Fungi</taxon>
        <taxon>Dikarya</taxon>
        <taxon>Basidiomycota</taxon>
        <taxon>Agaricomycotina</taxon>
        <taxon>Agaricomycetes</taxon>
        <taxon>Polyporales</taxon>
        <taxon>Polyporaceae</taxon>
        <taxon>Dichomitus</taxon>
    </lineage>
</organism>
<dbReference type="Proteomes" id="UP000292082">
    <property type="component" value="Unassembled WGS sequence"/>
</dbReference>